<dbReference type="InterPro" id="IPR040420">
    <property type="entry name" value="At1g76660-like"/>
</dbReference>
<feature type="region of interest" description="Disordered" evidence="1">
    <location>
        <begin position="384"/>
        <end position="403"/>
    </location>
</feature>
<evidence type="ECO:0008006" key="4">
    <source>
        <dbReference type="Google" id="ProtNLM"/>
    </source>
</evidence>
<gene>
    <name evidence="2" type="ORF">HRI_004147700</name>
</gene>
<sequence length="624" mass="67988">MRGANGESRFLNNTLETIHAAANAIVSVENRAPQATVQKRRWGGWWSIYWCFGSYKQKKRIGPAVLVPEPITSGGNVPAAENQNPTQAPTITLPFVAPPSSPASFLPSEPPSATQSPVGLVSLTSISASMYSPGPSSIFAIGPYAHETQLVSPPVFSAFPTEPSTAPFTPPPESVHLTTPSSPEVPFAKFLGPNLQYGEAGQRLPISHYEFQSYHLHPGSPVGQLISPSSGISGSGTSSPFRDGDFAAGLRFPEFQMGDPPKLFNLDKLSNREWGSHYGSGTLTPDGTTSTLCCGFLLDHQISEIVSHPRLDRENQTDHVAVNHRVPLELTNVKAATSMETETTTLSKAVPESLQNEAAAGESEENATKLVKTYECRVGETYNERPEKAPAHREGKPQHHKNRSISLGLAKEFNFDKVDGCVEIETATLSKAVAESLQNTAARQKEEKTTKLVETYECCGGETYTERPEAPADTKGRPQHYKNRSITLGSSKEFNFDNVDGCVEIETDTPSEAAAESLKNEAARLNEEKTTKLVETYECRVGETYTERPERAPADMEGRPQHHKNRSITLGSLIEFNFDNVDGGDTHNETISSSDWWANEKVAGNDDGVPKNWSFFPIMQPGVS</sequence>
<comment type="caution">
    <text evidence="2">The sequence shown here is derived from an EMBL/GenBank/DDBJ whole genome shotgun (WGS) entry which is preliminary data.</text>
</comment>
<evidence type="ECO:0000256" key="1">
    <source>
        <dbReference type="SAM" id="MobiDB-lite"/>
    </source>
</evidence>
<feature type="compositionally biased region" description="Basic and acidic residues" evidence="1">
    <location>
        <begin position="384"/>
        <end position="397"/>
    </location>
</feature>
<organism evidence="2 3">
    <name type="scientific">Hibiscus trionum</name>
    <name type="common">Flower of an hour</name>
    <dbReference type="NCBI Taxonomy" id="183268"/>
    <lineage>
        <taxon>Eukaryota</taxon>
        <taxon>Viridiplantae</taxon>
        <taxon>Streptophyta</taxon>
        <taxon>Embryophyta</taxon>
        <taxon>Tracheophyta</taxon>
        <taxon>Spermatophyta</taxon>
        <taxon>Magnoliopsida</taxon>
        <taxon>eudicotyledons</taxon>
        <taxon>Gunneridae</taxon>
        <taxon>Pentapetalae</taxon>
        <taxon>rosids</taxon>
        <taxon>malvids</taxon>
        <taxon>Malvales</taxon>
        <taxon>Malvaceae</taxon>
        <taxon>Malvoideae</taxon>
        <taxon>Hibiscus</taxon>
    </lineage>
</organism>
<accession>A0A9W7IZL1</accession>
<keyword evidence="3" id="KW-1185">Reference proteome</keyword>
<dbReference type="OrthoDB" id="1927968at2759"/>
<evidence type="ECO:0000313" key="2">
    <source>
        <dbReference type="EMBL" id="GMJ04785.1"/>
    </source>
</evidence>
<evidence type="ECO:0000313" key="3">
    <source>
        <dbReference type="Proteomes" id="UP001165190"/>
    </source>
</evidence>
<dbReference type="PANTHER" id="PTHR31798:SF2">
    <property type="entry name" value="HYDROXYPROLINE-RICH GLYCOPROTEIN FAMILY PROTEIN"/>
    <property type="match status" value="1"/>
</dbReference>
<dbReference type="EMBL" id="BSYR01000040">
    <property type="protein sequence ID" value="GMJ04785.1"/>
    <property type="molecule type" value="Genomic_DNA"/>
</dbReference>
<dbReference type="PANTHER" id="PTHR31798">
    <property type="entry name" value="HYDROXYPROLINE-RICH GLYCOPROTEIN-LIKE"/>
    <property type="match status" value="1"/>
</dbReference>
<protein>
    <recommendedName>
        <fullName evidence="4">Hydroxyproline-rich glycoprotein family protein</fullName>
    </recommendedName>
</protein>
<reference evidence="2" key="1">
    <citation type="submission" date="2023-05" db="EMBL/GenBank/DDBJ databases">
        <title>Genome and transcriptome analyses reveal genes involved in the formation of fine ridges on petal epidermal cells in Hibiscus trionum.</title>
        <authorList>
            <person name="Koshimizu S."/>
            <person name="Masuda S."/>
            <person name="Ishii T."/>
            <person name="Shirasu K."/>
            <person name="Hoshino A."/>
            <person name="Arita M."/>
        </authorList>
    </citation>
    <scope>NUCLEOTIDE SEQUENCE</scope>
    <source>
        <strain evidence="2">Hamamatsu line</strain>
    </source>
</reference>
<name>A0A9W7IZL1_HIBTR</name>
<dbReference type="Proteomes" id="UP001165190">
    <property type="component" value="Unassembled WGS sequence"/>
</dbReference>
<proteinExistence type="predicted"/>
<dbReference type="Pfam" id="PF13917">
    <property type="entry name" value="zf-CCHC_3"/>
    <property type="match status" value="2"/>
</dbReference>
<dbReference type="AlphaFoldDB" id="A0A9W7IZL1"/>